<name>A0A6A5RML1_9PLEO</name>
<reference evidence="2" key="1">
    <citation type="journal article" date="2020" name="Stud. Mycol.">
        <title>101 Dothideomycetes genomes: a test case for predicting lifestyles and emergence of pathogens.</title>
        <authorList>
            <person name="Haridas S."/>
            <person name="Albert R."/>
            <person name="Binder M."/>
            <person name="Bloem J."/>
            <person name="Labutti K."/>
            <person name="Salamov A."/>
            <person name="Andreopoulos B."/>
            <person name="Baker S."/>
            <person name="Barry K."/>
            <person name="Bills G."/>
            <person name="Bluhm B."/>
            <person name="Cannon C."/>
            <person name="Castanera R."/>
            <person name="Culley D."/>
            <person name="Daum C."/>
            <person name="Ezra D."/>
            <person name="Gonzalez J."/>
            <person name="Henrissat B."/>
            <person name="Kuo A."/>
            <person name="Liang C."/>
            <person name="Lipzen A."/>
            <person name="Lutzoni F."/>
            <person name="Magnuson J."/>
            <person name="Mondo S."/>
            <person name="Nolan M."/>
            <person name="Ohm R."/>
            <person name="Pangilinan J."/>
            <person name="Park H.-J."/>
            <person name="Ramirez L."/>
            <person name="Alfaro M."/>
            <person name="Sun H."/>
            <person name="Tritt A."/>
            <person name="Yoshinaga Y."/>
            <person name="Zwiers L.-H."/>
            <person name="Turgeon B."/>
            <person name="Goodwin S."/>
            <person name="Spatafora J."/>
            <person name="Crous P."/>
            <person name="Grigoriev I."/>
        </authorList>
    </citation>
    <scope>NUCLEOTIDE SEQUENCE</scope>
    <source>
        <strain evidence="2">CBS 183.55</strain>
    </source>
</reference>
<feature type="compositionally biased region" description="Basic and acidic residues" evidence="1">
    <location>
        <begin position="250"/>
        <end position="260"/>
    </location>
</feature>
<evidence type="ECO:0000313" key="2">
    <source>
        <dbReference type="EMBL" id="KAF1928358.1"/>
    </source>
</evidence>
<feature type="region of interest" description="Disordered" evidence="1">
    <location>
        <begin position="233"/>
        <end position="260"/>
    </location>
</feature>
<accession>A0A6A5RML1</accession>
<feature type="region of interest" description="Disordered" evidence="1">
    <location>
        <begin position="108"/>
        <end position="130"/>
    </location>
</feature>
<organism evidence="2 3">
    <name type="scientific">Didymella exigua CBS 183.55</name>
    <dbReference type="NCBI Taxonomy" id="1150837"/>
    <lineage>
        <taxon>Eukaryota</taxon>
        <taxon>Fungi</taxon>
        <taxon>Dikarya</taxon>
        <taxon>Ascomycota</taxon>
        <taxon>Pezizomycotina</taxon>
        <taxon>Dothideomycetes</taxon>
        <taxon>Pleosporomycetidae</taxon>
        <taxon>Pleosporales</taxon>
        <taxon>Pleosporineae</taxon>
        <taxon>Didymellaceae</taxon>
        <taxon>Didymella</taxon>
    </lineage>
</organism>
<sequence length="484" mass="52305">MSSTAPSYIDDGRSFARRIPPADSSTNLSRWLKTTPLFPETASAYTGSYIDDGLDLLPGSTPGFGRVDAKFYEAPKRRGKGSGAWNDDIARAVGGDIHRSLARMKGVAGVQVKRSETSVRGEKEHRERRGVVSVPAPLKWGTFVIKGDDGRVVVIDDRGEYDSGAVKETVEKPEESRRWIKAARSPSPPAFVPPRHHSSHTVPHGWLSPSASPTSSVCSSTFTYLKAASLQQSRQRSLRDSRHTLSNQGSRHDDDQDTKLNHRSLDIIEVVYGETPLDEVSYSQVGWGGNAVSAHSWSDADKKGNSEGGGGAWEDVADGTIKSFGHGDTGSDLGWGGSAKGDGREGSRAGGKLGSVHGRSNDKSHSKHGDEEWDGFERPKTTSEVSVAGGSERSWPASQHSVHTHLTQRTQRSHTSRRSSRHSPPDWPASQAASKAGSDVHWGGSAVQSEQNWPTSAHGSEHSNHSWSKSKHGSEKGSLTKYHN</sequence>
<gene>
    <name evidence="2" type="ORF">M421DRAFT_5409</name>
</gene>
<dbReference type="Proteomes" id="UP000800082">
    <property type="component" value="Unassembled WGS sequence"/>
</dbReference>
<evidence type="ECO:0000313" key="3">
    <source>
        <dbReference type="Proteomes" id="UP000800082"/>
    </source>
</evidence>
<feature type="compositionally biased region" description="Basic and acidic residues" evidence="1">
    <location>
        <begin position="359"/>
        <end position="381"/>
    </location>
</feature>
<dbReference type="AlphaFoldDB" id="A0A6A5RML1"/>
<feature type="compositionally biased region" description="Basic and acidic residues" evidence="1">
    <location>
        <begin position="113"/>
        <end position="130"/>
    </location>
</feature>
<feature type="region of interest" description="Disordered" evidence="1">
    <location>
        <begin position="1"/>
        <end position="22"/>
    </location>
</feature>
<feature type="compositionally biased region" description="Polar residues" evidence="1">
    <location>
        <begin position="446"/>
        <end position="458"/>
    </location>
</feature>
<feature type="compositionally biased region" description="Polar residues" evidence="1">
    <location>
        <begin position="396"/>
        <end position="405"/>
    </location>
</feature>
<proteinExistence type="predicted"/>
<keyword evidence="3" id="KW-1185">Reference proteome</keyword>
<feature type="region of interest" description="Disordered" evidence="1">
    <location>
        <begin position="293"/>
        <end position="484"/>
    </location>
</feature>
<dbReference type="OrthoDB" id="3801238at2759"/>
<dbReference type="RefSeq" id="XP_033448610.1">
    <property type="nucleotide sequence ID" value="XM_033595181.1"/>
</dbReference>
<feature type="compositionally biased region" description="Basic residues" evidence="1">
    <location>
        <begin position="411"/>
        <end position="421"/>
    </location>
</feature>
<dbReference type="GeneID" id="54352848"/>
<feature type="region of interest" description="Disordered" evidence="1">
    <location>
        <begin position="184"/>
        <end position="212"/>
    </location>
</feature>
<dbReference type="EMBL" id="ML978969">
    <property type="protein sequence ID" value="KAF1928358.1"/>
    <property type="molecule type" value="Genomic_DNA"/>
</dbReference>
<protein>
    <submittedName>
        <fullName evidence="2">Uncharacterized protein</fullName>
    </submittedName>
</protein>
<evidence type="ECO:0000256" key="1">
    <source>
        <dbReference type="SAM" id="MobiDB-lite"/>
    </source>
</evidence>